<dbReference type="Proteomes" id="UP000644507">
    <property type="component" value="Unassembled WGS sequence"/>
</dbReference>
<dbReference type="SMART" id="SM00487">
    <property type="entry name" value="DEXDc"/>
    <property type="match status" value="1"/>
</dbReference>
<accession>A0A918WLD2</accession>
<keyword evidence="3" id="KW-1185">Reference proteome</keyword>
<dbReference type="RefSeq" id="WP_189569802.1">
    <property type="nucleotide sequence ID" value="NZ_BMXI01000008.1"/>
</dbReference>
<organism evidence="2 3">
    <name type="scientific">Roseibacillus persicicus</name>
    <dbReference type="NCBI Taxonomy" id="454148"/>
    <lineage>
        <taxon>Bacteria</taxon>
        <taxon>Pseudomonadati</taxon>
        <taxon>Verrucomicrobiota</taxon>
        <taxon>Verrucomicrobiia</taxon>
        <taxon>Verrucomicrobiales</taxon>
        <taxon>Verrucomicrobiaceae</taxon>
        <taxon>Roseibacillus</taxon>
    </lineage>
</organism>
<gene>
    <name evidence="2" type="ORF">GCM10007100_19940</name>
</gene>
<dbReference type="Gene3D" id="3.40.50.300">
    <property type="entry name" value="P-loop containing nucleotide triphosphate hydrolases"/>
    <property type="match status" value="2"/>
</dbReference>
<dbReference type="PANTHER" id="PTHR47396">
    <property type="entry name" value="TYPE I RESTRICTION ENZYME ECOKI R PROTEIN"/>
    <property type="match status" value="1"/>
</dbReference>
<dbReference type="InterPro" id="IPR014001">
    <property type="entry name" value="Helicase_ATP-bd"/>
</dbReference>
<dbReference type="InterPro" id="IPR027417">
    <property type="entry name" value="P-loop_NTPase"/>
</dbReference>
<name>A0A918WLD2_9BACT</name>
<proteinExistence type="predicted"/>
<reference evidence="2" key="2">
    <citation type="submission" date="2020-09" db="EMBL/GenBank/DDBJ databases">
        <authorList>
            <person name="Sun Q."/>
            <person name="Kim S."/>
        </authorList>
    </citation>
    <scope>NUCLEOTIDE SEQUENCE</scope>
    <source>
        <strain evidence="2">KCTC 12988</strain>
    </source>
</reference>
<dbReference type="Pfam" id="PF04851">
    <property type="entry name" value="ResIII"/>
    <property type="match status" value="1"/>
</dbReference>
<dbReference type="EMBL" id="BMXI01000008">
    <property type="protein sequence ID" value="GHC53690.1"/>
    <property type="molecule type" value="Genomic_DNA"/>
</dbReference>
<dbReference type="GO" id="GO:0005829">
    <property type="term" value="C:cytosol"/>
    <property type="evidence" value="ECO:0007669"/>
    <property type="project" value="TreeGrafter"/>
</dbReference>
<sequence length="622" mass="68741">MSLNEADTRAKLIDPALKERGWTEAHLRREESAGRIAIIEGKPVQSRQGRTDYTLRLPGAKDEQPVAVAIVEAKAEAKLPAHGLEQSKGYSRSKVLHVPFVFSTNGHLFVEFDHFTGKETEPRPLSGFPTPGELWQRYEAGMGFQLTDPAARPLLTPYHGSGESQRRYYQDAAIRAVFERMAKPNESNRALLSLATGSGKTFLAAHLLRRLADAGVLRKALFICDRKELREQGAGTIRSVFGSNAAEVKSGRPEKNARILIATYQTLGVDHDDDDSSFLTTHYPKNYFSHIIIDECHRSAWGKWSEVLDRNPDAFQIGLTATPREIKLAKKTKDVDDEQEKKIAADNIKHFGEPVYEYSLSQAMEDGYLAACDIRKRDIFLEHMPDPEEQTGLRRSQLRGKVLTDARTGGVINDADLPRDYRAQSFEKFLLLPERVQELAEDFFRGLLASGGPLQKSVIFCTSDAHAGAIARALNNCYADWCKTTGQARREPYAFKCTSASGGNDQLPDFKGAGTHHFIATTVDLITTGVDVPAIRNVVLRAISVRPSPSIRWWGGGHGLTGPRASSCSMSGITPMPPGFLDKGSSLRRLPGKRARAAAVVAQPMWKRAASRWRFAMGGTPS</sequence>
<dbReference type="CDD" id="cd18032">
    <property type="entry name" value="DEXHc_RE_I_III_res"/>
    <property type="match status" value="1"/>
</dbReference>
<dbReference type="AlphaFoldDB" id="A0A918WLD2"/>
<dbReference type="InterPro" id="IPR006935">
    <property type="entry name" value="Helicase/UvrB_N"/>
</dbReference>
<comment type="caution">
    <text evidence="2">The sequence shown here is derived from an EMBL/GenBank/DDBJ whole genome shotgun (WGS) entry which is preliminary data.</text>
</comment>
<evidence type="ECO:0000259" key="1">
    <source>
        <dbReference type="PROSITE" id="PS51192"/>
    </source>
</evidence>
<evidence type="ECO:0000313" key="2">
    <source>
        <dbReference type="EMBL" id="GHC53690.1"/>
    </source>
</evidence>
<reference evidence="2" key="1">
    <citation type="journal article" date="2014" name="Int. J. Syst. Evol. Microbiol.">
        <title>Complete genome sequence of Corynebacterium casei LMG S-19264T (=DSM 44701T), isolated from a smear-ripened cheese.</title>
        <authorList>
            <consortium name="US DOE Joint Genome Institute (JGI-PGF)"/>
            <person name="Walter F."/>
            <person name="Albersmeier A."/>
            <person name="Kalinowski J."/>
            <person name="Ruckert C."/>
        </authorList>
    </citation>
    <scope>NUCLEOTIDE SEQUENCE</scope>
    <source>
        <strain evidence="2">KCTC 12988</strain>
    </source>
</reference>
<dbReference type="GO" id="GO:0016787">
    <property type="term" value="F:hydrolase activity"/>
    <property type="evidence" value="ECO:0007669"/>
    <property type="project" value="InterPro"/>
</dbReference>
<dbReference type="GO" id="GO:0005524">
    <property type="term" value="F:ATP binding"/>
    <property type="evidence" value="ECO:0007669"/>
    <property type="project" value="InterPro"/>
</dbReference>
<protein>
    <recommendedName>
        <fullName evidence="1">Helicase ATP-binding domain-containing protein</fullName>
    </recommendedName>
</protein>
<evidence type="ECO:0000313" key="3">
    <source>
        <dbReference type="Proteomes" id="UP000644507"/>
    </source>
</evidence>
<feature type="domain" description="Helicase ATP-binding" evidence="1">
    <location>
        <begin position="181"/>
        <end position="341"/>
    </location>
</feature>
<dbReference type="PROSITE" id="PS51192">
    <property type="entry name" value="HELICASE_ATP_BIND_1"/>
    <property type="match status" value="1"/>
</dbReference>
<dbReference type="GO" id="GO:0003677">
    <property type="term" value="F:DNA binding"/>
    <property type="evidence" value="ECO:0007669"/>
    <property type="project" value="InterPro"/>
</dbReference>
<dbReference type="InterPro" id="IPR050742">
    <property type="entry name" value="Helicase_Restrict-Modif_Enz"/>
</dbReference>
<dbReference type="Gene3D" id="3.90.1570.30">
    <property type="match status" value="1"/>
</dbReference>
<dbReference type="SUPFAM" id="SSF52540">
    <property type="entry name" value="P-loop containing nucleoside triphosphate hydrolases"/>
    <property type="match status" value="2"/>
</dbReference>
<dbReference type="PANTHER" id="PTHR47396:SF1">
    <property type="entry name" value="ATP-DEPENDENT HELICASE IRC3-RELATED"/>
    <property type="match status" value="1"/>
</dbReference>